<sequence length="102" mass="11395">MWIGSNAKRDHRWKWRGHDRTYRFVNNSDVVAQVPPGPVYAHVAEMKYFDADGRLRDQAPSVADGFADRLKGHTADPFAPGADGIRDHLMTAYLSRLDAAAA</sequence>
<organism evidence="1 2">
    <name type="scientific">Nocardiopsis mangrovi</name>
    <dbReference type="NCBI Taxonomy" id="1179818"/>
    <lineage>
        <taxon>Bacteria</taxon>
        <taxon>Bacillati</taxon>
        <taxon>Actinomycetota</taxon>
        <taxon>Actinomycetes</taxon>
        <taxon>Streptosporangiales</taxon>
        <taxon>Nocardiopsidaceae</taxon>
        <taxon>Nocardiopsis</taxon>
    </lineage>
</organism>
<evidence type="ECO:0000313" key="1">
    <source>
        <dbReference type="EMBL" id="MFC4562192.1"/>
    </source>
</evidence>
<dbReference type="InterPro" id="IPR029058">
    <property type="entry name" value="AB_hydrolase_fold"/>
</dbReference>
<protein>
    <submittedName>
        <fullName evidence="1">Uncharacterized protein</fullName>
    </submittedName>
</protein>
<proteinExistence type="predicted"/>
<reference evidence="2" key="1">
    <citation type="journal article" date="2019" name="Int. J. Syst. Evol. Microbiol.">
        <title>The Global Catalogue of Microorganisms (GCM) 10K type strain sequencing project: providing services to taxonomists for standard genome sequencing and annotation.</title>
        <authorList>
            <consortium name="The Broad Institute Genomics Platform"/>
            <consortium name="The Broad Institute Genome Sequencing Center for Infectious Disease"/>
            <person name="Wu L."/>
            <person name="Ma J."/>
        </authorList>
    </citation>
    <scope>NUCLEOTIDE SEQUENCE [LARGE SCALE GENOMIC DNA]</scope>
    <source>
        <strain evidence="2">XZYJ18</strain>
    </source>
</reference>
<gene>
    <name evidence="1" type="ORF">ACFO4E_10030</name>
</gene>
<comment type="caution">
    <text evidence="1">The sequence shown here is derived from an EMBL/GenBank/DDBJ whole genome shotgun (WGS) entry which is preliminary data.</text>
</comment>
<dbReference type="Proteomes" id="UP001595923">
    <property type="component" value="Unassembled WGS sequence"/>
</dbReference>
<evidence type="ECO:0000313" key="2">
    <source>
        <dbReference type="Proteomes" id="UP001595923"/>
    </source>
</evidence>
<dbReference type="Gene3D" id="3.40.50.1820">
    <property type="entry name" value="alpha/beta hydrolase"/>
    <property type="match status" value="1"/>
</dbReference>
<keyword evidence="2" id="KW-1185">Reference proteome</keyword>
<accession>A0ABV9DTZ5</accession>
<dbReference type="RefSeq" id="WP_378573189.1">
    <property type="nucleotide sequence ID" value="NZ_JBHSFQ010000007.1"/>
</dbReference>
<name>A0ABV9DTZ5_9ACTN</name>
<dbReference type="EMBL" id="JBHSFQ010000007">
    <property type="protein sequence ID" value="MFC4562192.1"/>
    <property type="molecule type" value="Genomic_DNA"/>
</dbReference>